<dbReference type="AlphaFoldDB" id="A0A135L0Q4"/>
<feature type="transmembrane region" description="Helical" evidence="1">
    <location>
        <begin position="70"/>
        <end position="88"/>
    </location>
</feature>
<dbReference type="CDD" id="cd01949">
    <property type="entry name" value="GGDEF"/>
    <property type="match status" value="1"/>
</dbReference>
<sequence>MFEINEAEKISDMGLFKRAVHYLKDKGYAIALDDYGKGAGIMKICRILPFKAKATITGQKEKIRMMNRKLMYVFILASLAMVVVVNYYSPLESLWMLLLIPAIATVVLFPTWKATITVGLSGFILMVITEFVFRQEQIQYQDGIHLIITGAVEWVVFTMISSFRIKVARLITELEHLALTDPLTKIYNRRYLDLYMEKAIPLSQRREHPMTLIMFDIDHFKTINDTYSHNAGDMVLKKVTRVIEGIIRDSDVFVRTGGEEFMIVLPNGSLEQGIKFAERIRKTVEGTKFVYKGKRILVTISLGITEYIKGQDLSQFIEKADQGLYRAKETGRNRIVAI</sequence>
<keyword evidence="1" id="KW-0812">Transmembrane</keyword>
<dbReference type="GO" id="GO:1902201">
    <property type="term" value="P:negative regulation of bacterial-type flagellum-dependent cell motility"/>
    <property type="evidence" value="ECO:0007669"/>
    <property type="project" value="TreeGrafter"/>
</dbReference>
<feature type="transmembrane region" description="Helical" evidence="1">
    <location>
        <begin position="145"/>
        <end position="163"/>
    </location>
</feature>
<dbReference type="GO" id="GO:0052621">
    <property type="term" value="F:diguanylate cyclase activity"/>
    <property type="evidence" value="ECO:0007669"/>
    <property type="project" value="TreeGrafter"/>
</dbReference>
<feature type="domain" description="GGDEF" evidence="2">
    <location>
        <begin position="208"/>
        <end position="338"/>
    </location>
</feature>
<proteinExistence type="predicted"/>
<dbReference type="PANTHER" id="PTHR45138">
    <property type="entry name" value="REGULATORY COMPONENTS OF SENSORY TRANSDUCTION SYSTEM"/>
    <property type="match status" value="1"/>
</dbReference>
<accession>A0A135L0Q4</accession>
<dbReference type="InterPro" id="IPR035919">
    <property type="entry name" value="EAL_sf"/>
</dbReference>
<dbReference type="GO" id="GO:0043709">
    <property type="term" value="P:cell adhesion involved in single-species biofilm formation"/>
    <property type="evidence" value="ECO:0007669"/>
    <property type="project" value="TreeGrafter"/>
</dbReference>
<dbReference type="InterPro" id="IPR050469">
    <property type="entry name" value="Diguanylate_Cyclase"/>
</dbReference>
<name>A0A135L0Q4_9BACI</name>
<dbReference type="EMBL" id="LSKU01000002">
    <property type="protein sequence ID" value="KXG42532.1"/>
    <property type="molecule type" value="Genomic_DNA"/>
</dbReference>
<comment type="caution">
    <text evidence="3">The sequence shown here is derived from an EMBL/GenBank/DDBJ whole genome shotgun (WGS) entry which is preliminary data.</text>
</comment>
<dbReference type="InterPro" id="IPR000160">
    <property type="entry name" value="GGDEF_dom"/>
</dbReference>
<dbReference type="GO" id="GO:0005886">
    <property type="term" value="C:plasma membrane"/>
    <property type="evidence" value="ECO:0007669"/>
    <property type="project" value="TreeGrafter"/>
</dbReference>
<feature type="transmembrane region" description="Helical" evidence="1">
    <location>
        <begin position="116"/>
        <end position="133"/>
    </location>
</feature>
<dbReference type="Gene3D" id="3.30.70.270">
    <property type="match status" value="1"/>
</dbReference>
<dbReference type="PANTHER" id="PTHR45138:SF9">
    <property type="entry name" value="DIGUANYLATE CYCLASE DGCM-RELATED"/>
    <property type="match status" value="1"/>
</dbReference>
<gene>
    <name evidence="3" type="ORF">U473_13710</name>
</gene>
<keyword evidence="1" id="KW-1133">Transmembrane helix</keyword>
<dbReference type="InterPro" id="IPR029787">
    <property type="entry name" value="Nucleotide_cyclase"/>
</dbReference>
<keyword evidence="1" id="KW-0472">Membrane</keyword>
<evidence type="ECO:0000313" key="3">
    <source>
        <dbReference type="EMBL" id="KXG42532.1"/>
    </source>
</evidence>
<organism evidence="3 4">
    <name type="scientific">Tepidibacillus decaturensis</name>
    <dbReference type="NCBI Taxonomy" id="1413211"/>
    <lineage>
        <taxon>Bacteria</taxon>
        <taxon>Bacillati</taxon>
        <taxon>Bacillota</taxon>
        <taxon>Bacilli</taxon>
        <taxon>Bacillales</taxon>
        <taxon>Bacillaceae</taxon>
        <taxon>Tepidibacillus</taxon>
    </lineage>
</organism>
<feature type="transmembrane region" description="Helical" evidence="1">
    <location>
        <begin position="94"/>
        <end position="109"/>
    </location>
</feature>
<dbReference type="STRING" id="1413211.U473_13710"/>
<keyword evidence="4" id="KW-1185">Reference proteome</keyword>
<dbReference type="Pfam" id="PF00990">
    <property type="entry name" value="GGDEF"/>
    <property type="match status" value="1"/>
</dbReference>
<dbReference type="Proteomes" id="UP000070352">
    <property type="component" value="Unassembled WGS sequence"/>
</dbReference>
<dbReference type="PROSITE" id="PS50887">
    <property type="entry name" value="GGDEF"/>
    <property type="match status" value="1"/>
</dbReference>
<evidence type="ECO:0000256" key="1">
    <source>
        <dbReference type="SAM" id="Phobius"/>
    </source>
</evidence>
<protein>
    <recommendedName>
        <fullName evidence="2">GGDEF domain-containing protein</fullName>
    </recommendedName>
</protein>
<dbReference type="SUPFAM" id="SSF55073">
    <property type="entry name" value="Nucleotide cyclase"/>
    <property type="match status" value="1"/>
</dbReference>
<dbReference type="InterPro" id="IPR043128">
    <property type="entry name" value="Rev_trsase/Diguanyl_cyclase"/>
</dbReference>
<evidence type="ECO:0000259" key="2">
    <source>
        <dbReference type="PROSITE" id="PS50887"/>
    </source>
</evidence>
<evidence type="ECO:0000313" key="4">
    <source>
        <dbReference type="Proteomes" id="UP000070352"/>
    </source>
</evidence>
<dbReference type="SMART" id="SM00267">
    <property type="entry name" value="GGDEF"/>
    <property type="match status" value="1"/>
</dbReference>
<reference evidence="3 4" key="1">
    <citation type="submission" date="2016-02" db="EMBL/GenBank/DDBJ databases">
        <title>Draft Genome for Tepidibacillus decaturensis nov. sp. Strain Z9, an Anaerobic, Moderately Thermophilic and Heterotrophic Bacterium from Deep Subsurface of the Illinois Basin, USA.</title>
        <authorList>
            <person name="Dong Y."/>
            <person name="Chang J.Y."/>
            <person name="Sanford R."/>
            <person name="Fouke B.W."/>
        </authorList>
    </citation>
    <scope>NUCLEOTIDE SEQUENCE [LARGE SCALE GENOMIC DNA]</scope>
    <source>
        <strain evidence="3 4">Z9</strain>
    </source>
</reference>
<dbReference type="NCBIfam" id="TIGR00254">
    <property type="entry name" value="GGDEF"/>
    <property type="match status" value="1"/>
</dbReference>
<dbReference type="FunFam" id="3.30.70.270:FF:000001">
    <property type="entry name" value="Diguanylate cyclase domain protein"/>
    <property type="match status" value="1"/>
</dbReference>
<dbReference type="SUPFAM" id="SSF141868">
    <property type="entry name" value="EAL domain-like"/>
    <property type="match status" value="1"/>
</dbReference>